<dbReference type="EMBL" id="LAZR01033872">
    <property type="protein sequence ID" value="KKL46880.1"/>
    <property type="molecule type" value="Genomic_DNA"/>
</dbReference>
<dbReference type="Gene3D" id="2.40.50.140">
    <property type="entry name" value="Nucleic acid-binding proteins"/>
    <property type="match status" value="1"/>
</dbReference>
<evidence type="ECO:0000313" key="10">
    <source>
        <dbReference type="EMBL" id="KKL46880.1"/>
    </source>
</evidence>
<evidence type="ECO:0000256" key="9">
    <source>
        <dbReference type="SAM" id="Phobius"/>
    </source>
</evidence>
<dbReference type="GO" id="GO:0017003">
    <property type="term" value="P:protein-heme linkage"/>
    <property type="evidence" value="ECO:0007669"/>
    <property type="project" value="InterPro"/>
</dbReference>
<evidence type="ECO:0000256" key="2">
    <source>
        <dbReference type="ARBA" id="ARBA00022617"/>
    </source>
</evidence>
<name>A0A0F9EPR1_9ZZZZ</name>
<keyword evidence="2" id="KW-0349">Heme</keyword>
<dbReference type="AlphaFoldDB" id="A0A0F9EPR1"/>
<dbReference type="PANTHER" id="PTHR34128">
    <property type="entry name" value="CYTOCHROME C-TYPE BIOGENESIS PROTEIN CCME HOMOLOG, MITOCHONDRIAL"/>
    <property type="match status" value="1"/>
</dbReference>
<keyword evidence="8 9" id="KW-0472">Membrane</keyword>
<dbReference type="InterPro" id="IPR036127">
    <property type="entry name" value="CcmE-like_sf"/>
</dbReference>
<accession>A0A0F9EPR1</accession>
<dbReference type="Pfam" id="PF03100">
    <property type="entry name" value="CcmE"/>
    <property type="match status" value="1"/>
</dbReference>
<keyword evidence="7" id="KW-0408">Iron</keyword>
<evidence type="ECO:0000256" key="1">
    <source>
        <dbReference type="ARBA" id="ARBA00004370"/>
    </source>
</evidence>
<evidence type="ECO:0000256" key="3">
    <source>
        <dbReference type="ARBA" id="ARBA00022692"/>
    </source>
</evidence>
<evidence type="ECO:0008006" key="11">
    <source>
        <dbReference type="Google" id="ProtNLM"/>
    </source>
</evidence>
<keyword evidence="6 9" id="KW-1133">Transmembrane helix</keyword>
<evidence type="ECO:0000256" key="8">
    <source>
        <dbReference type="ARBA" id="ARBA00023136"/>
    </source>
</evidence>
<keyword evidence="3 9" id="KW-0812">Transmembrane</keyword>
<evidence type="ECO:0000256" key="5">
    <source>
        <dbReference type="ARBA" id="ARBA00022748"/>
    </source>
</evidence>
<feature type="transmembrane region" description="Helical" evidence="9">
    <location>
        <begin position="12"/>
        <end position="31"/>
    </location>
</feature>
<proteinExistence type="predicted"/>
<dbReference type="PANTHER" id="PTHR34128:SF2">
    <property type="entry name" value="CYTOCHROME C-TYPE BIOGENESIS PROTEIN CCME HOMOLOG, MITOCHONDRIAL"/>
    <property type="match status" value="1"/>
</dbReference>
<evidence type="ECO:0000256" key="4">
    <source>
        <dbReference type="ARBA" id="ARBA00022723"/>
    </source>
</evidence>
<organism evidence="10">
    <name type="scientific">marine sediment metagenome</name>
    <dbReference type="NCBI Taxonomy" id="412755"/>
    <lineage>
        <taxon>unclassified sequences</taxon>
        <taxon>metagenomes</taxon>
        <taxon>ecological metagenomes</taxon>
    </lineage>
</organism>
<evidence type="ECO:0000256" key="6">
    <source>
        <dbReference type="ARBA" id="ARBA00022989"/>
    </source>
</evidence>
<dbReference type="SUPFAM" id="SSF82093">
    <property type="entry name" value="Heme chaperone CcmE"/>
    <property type="match status" value="1"/>
</dbReference>
<dbReference type="GO" id="GO:0017004">
    <property type="term" value="P:cytochrome complex assembly"/>
    <property type="evidence" value="ECO:0007669"/>
    <property type="project" value="UniProtKB-KW"/>
</dbReference>
<comment type="caution">
    <text evidence="10">The sequence shown here is derived from an EMBL/GenBank/DDBJ whole genome shotgun (WGS) entry which is preliminary data.</text>
</comment>
<dbReference type="GO" id="GO:0020037">
    <property type="term" value="F:heme binding"/>
    <property type="evidence" value="ECO:0007669"/>
    <property type="project" value="InterPro"/>
</dbReference>
<reference evidence="10" key="1">
    <citation type="journal article" date="2015" name="Nature">
        <title>Complex archaea that bridge the gap between prokaryotes and eukaryotes.</title>
        <authorList>
            <person name="Spang A."/>
            <person name="Saw J.H."/>
            <person name="Jorgensen S.L."/>
            <person name="Zaremba-Niedzwiedzka K."/>
            <person name="Martijn J."/>
            <person name="Lind A.E."/>
            <person name="van Eijk R."/>
            <person name="Schleper C."/>
            <person name="Guy L."/>
            <person name="Ettema T.J."/>
        </authorList>
    </citation>
    <scope>NUCLEOTIDE SEQUENCE</scope>
</reference>
<evidence type="ECO:0000256" key="7">
    <source>
        <dbReference type="ARBA" id="ARBA00023004"/>
    </source>
</evidence>
<sequence length="134" mass="14674">MKITFKSKKTKFIIGGAVVFLVIGYLVFAGVRDTRMVYLTPSELLSKGDEVYDEALRLGGTVLDGSIQYDVKTLELSFKVTDGEAAMPVEFQGVIPDTFENGIEIVVDGTYSREGVFAATALFPKCPSKYEAEI</sequence>
<comment type="subcellular location">
    <subcellularLocation>
        <location evidence="1">Membrane</location>
    </subcellularLocation>
</comment>
<dbReference type="GO" id="GO:0046872">
    <property type="term" value="F:metal ion binding"/>
    <property type="evidence" value="ECO:0007669"/>
    <property type="project" value="UniProtKB-KW"/>
</dbReference>
<keyword evidence="5" id="KW-0201">Cytochrome c-type biogenesis</keyword>
<dbReference type="InterPro" id="IPR004329">
    <property type="entry name" value="CcmE"/>
</dbReference>
<gene>
    <name evidence="10" type="ORF">LCGC14_2341150</name>
</gene>
<dbReference type="GO" id="GO:0005886">
    <property type="term" value="C:plasma membrane"/>
    <property type="evidence" value="ECO:0007669"/>
    <property type="project" value="InterPro"/>
</dbReference>
<protein>
    <recommendedName>
        <fullName evidence="11">Cytochrome c-type biogenesis protein CcmE</fullName>
    </recommendedName>
</protein>
<keyword evidence="4" id="KW-0479">Metal-binding</keyword>
<dbReference type="InterPro" id="IPR012340">
    <property type="entry name" value="NA-bd_OB-fold"/>
</dbReference>